<comment type="caution">
    <text evidence="1">The sequence shown here is derived from an EMBL/GenBank/DDBJ whole genome shotgun (WGS) entry which is preliminary data.</text>
</comment>
<dbReference type="Proteomes" id="UP000019141">
    <property type="component" value="Unassembled WGS sequence"/>
</dbReference>
<gene>
    <name evidence="1" type="ORF">ETSY1_30175</name>
</gene>
<dbReference type="AlphaFoldDB" id="W4LCU1"/>
<reference evidence="1 2" key="1">
    <citation type="journal article" date="2014" name="Nature">
        <title>An environmental bacterial taxon with a large and distinct metabolic repertoire.</title>
        <authorList>
            <person name="Wilson M.C."/>
            <person name="Mori T."/>
            <person name="Ruckert C."/>
            <person name="Uria A.R."/>
            <person name="Helf M.J."/>
            <person name="Takada K."/>
            <person name="Gernert C."/>
            <person name="Steffens U.A."/>
            <person name="Heycke N."/>
            <person name="Schmitt S."/>
            <person name="Rinke C."/>
            <person name="Helfrich E.J."/>
            <person name="Brachmann A.O."/>
            <person name="Gurgui C."/>
            <person name="Wakimoto T."/>
            <person name="Kracht M."/>
            <person name="Crusemann M."/>
            <person name="Hentschel U."/>
            <person name="Abe I."/>
            <person name="Matsunaga S."/>
            <person name="Kalinowski J."/>
            <person name="Takeyama H."/>
            <person name="Piel J."/>
        </authorList>
    </citation>
    <scope>NUCLEOTIDE SEQUENCE [LARGE SCALE GENOMIC DNA]</scope>
    <source>
        <strain evidence="2">TSY1</strain>
    </source>
</reference>
<protein>
    <submittedName>
        <fullName evidence="1">Uncharacterized protein</fullName>
    </submittedName>
</protein>
<evidence type="ECO:0000313" key="1">
    <source>
        <dbReference type="EMBL" id="ETW95540.1"/>
    </source>
</evidence>
<accession>W4LCU1</accession>
<evidence type="ECO:0000313" key="2">
    <source>
        <dbReference type="Proteomes" id="UP000019141"/>
    </source>
</evidence>
<proteinExistence type="predicted"/>
<organism evidence="1 2">
    <name type="scientific">Entotheonella factor</name>
    <dbReference type="NCBI Taxonomy" id="1429438"/>
    <lineage>
        <taxon>Bacteria</taxon>
        <taxon>Pseudomonadati</taxon>
        <taxon>Nitrospinota/Tectimicrobiota group</taxon>
        <taxon>Candidatus Tectimicrobiota</taxon>
        <taxon>Candidatus Entotheonellia</taxon>
        <taxon>Candidatus Entotheonellales</taxon>
        <taxon>Candidatus Entotheonellaceae</taxon>
        <taxon>Candidatus Entotheonella</taxon>
    </lineage>
</organism>
<dbReference type="HOGENOM" id="CLU_2680823_0_0_7"/>
<sequence length="74" mass="8035">MYTPFVGTVLETVLTALANEARSRPITVCTHGACTSDVAQQPWLQLRHPEAAQAHALAVFNSKGFDKNNLLESP</sequence>
<keyword evidence="2" id="KW-1185">Reference proteome</keyword>
<dbReference type="EMBL" id="AZHW01000904">
    <property type="protein sequence ID" value="ETW95540.1"/>
    <property type="molecule type" value="Genomic_DNA"/>
</dbReference>
<name>W4LCU1_ENTF1</name>